<gene>
    <name evidence="3" type="ORF">ACFQL7_02890</name>
</gene>
<keyword evidence="1" id="KW-0472">Membrane</keyword>
<protein>
    <submittedName>
        <fullName evidence="3">CPBP family intramembrane glutamic endopeptidase</fullName>
        <ecNumber evidence="3">3.4.-.-</ecNumber>
    </submittedName>
</protein>
<dbReference type="GeneID" id="76198460"/>
<feature type="transmembrane region" description="Helical" evidence="1">
    <location>
        <begin position="173"/>
        <end position="191"/>
    </location>
</feature>
<dbReference type="PANTHER" id="PTHR36435:SF1">
    <property type="entry name" value="CAAX AMINO TERMINAL PROTEASE FAMILY PROTEIN"/>
    <property type="match status" value="1"/>
</dbReference>
<evidence type="ECO:0000313" key="4">
    <source>
        <dbReference type="Proteomes" id="UP001596417"/>
    </source>
</evidence>
<dbReference type="GO" id="GO:0080120">
    <property type="term" value="P:CAAX-box protein maturation"/>
    <property type="evidence" value="ECO:0007669"/>
    <property type="project" value="UniProtKB-ARBA"/>
</dbReference>
<dbReference type="GO" id="GO:0004175">
    <property type="term" value="F:endopeptidase activity"/>
    <property type="evidence" value="ECO:0007669"/>
    <property type="project" value="UniProtKB-ARBA"/>
</dbReference>
<keyword evidence="1" id="KW-1133">Transmembrane helix</keyword>
<dbReference type="AlphaFoldDB" id="A0ABD5YR36"/>
<dbReference type="Proteomes" id="UP001596417">
    <property type="component" value="Unassembled WGS sequence"/>
</dbReference>
<evidence type="ECO:0000313" key="3">
    <source>
        <dbReference type="EMBL" id="MFC7188895.1"/>
    </source>
</evidence>
<dbReference type="Pfam" id="PF02517">
    <property type="entry name" value="Rce1-like"/>
    <property type="match status" value="1"/>
</dbReference>
<feature type="transmembrane region" description="Helical" evidence="1">
    <location>
        <begin position="197"/>
        <end position="215"/>
    </location>
</feature>
<feature type="transmembrane region" description="Helical" evidence="1">
    <location>
        <begin position="25"/>
        <end position="48"/>
    </location>
</feature>
<feature type="transmembrane region" description="Helical" evidence="1">
    <location>
        <begin position="54"/>
        <end position="77"/>
    </location>
</feature>
<comment type="caution">
    <text evidence="3">The sequence shown here is derived from an EMBL/GenBank/DDBJ whole genome shotgun (WGS) entry which is preliminary data.</text>
</comment>
<feature type="transmembrane region" description="Helical" evidence="1">
    <location>
        <begin position="130"/>
        <end position="152"/>
    </location>
</feature>
<keyword evidence="1" id="KW-0812">Transmembrane</keyword>
<dbReference type="InterPro" id="IPR003675">
    <property type="entry name" value="Rce1/LyrA-like_dom"/>
</dbReference>
<feature type="domain" description="CAAX prenyl protease 2/Lysostaphin resistance protein A-like" evidence="2">
    <location>
        <begin position="138"/>
        <end position="233"/>
    </location>
</feature>
<dbReference type="PANTHER" id="PTHR36435">
    <property type="entry name" value="SLR1288 PROTEIN"/>
    <property type="match status" value="1"/>
</dbReference>
<dbReference type="RefSeq" id="WP_264555240.1">
    <property type="nucleotide sequence ID" value="NZ_CP109979.1"/>
</dbReference>
<reference evidence="3 4" key="1">
    <citation type="journal article" date="2019" name="Int. J. Syst. Evol. Microbiol.">
        <title>The Global Catalogue of Microorganisms (GCM) 10K type strain sequencing project: providing services to taxonomists for standard genome sequencing and annotation.</title>
        <authorList>
            <consortium name="The Broad Institute Genomics Platform"/>
            <consortium name="The Broad Institute Genome Sequencing Center for Infectious Disease"/>
            <person name="Wu L."/>
            <person name="Ma J."/>
        </authorList>
    </citation>
    <scope>NUCLEOTIDE SEQUENCE [LARGE SCALE GENOMIC DNA]</scope>
    <source>
        <strain evidence="3 4">RDMS1</strain>
    </source>
</reference>
<dbReference type="EC" id="3.4.-.-" evidence="3"/>
<keyword evidence="3" id="KW-0378">Hydrolase</keyword>
<feature type="transmembrane region" description="Helical" evidence="1">
    <location>
        <begin position="97"/>
        <end position="118"/>
    </location>
</feature>
<evidence type="ECO:0000259" key="2">
    <source>
        <dbReference type="Pfam" id="PF02517"/>
    </source>
</evidence>
<organism evidence="3 4">
    <name type="scientific">Halocatena marina</name>
    <dbReference type="NCBI Taxonomy" id="2934937"/>
    <lineage>
        <taxon>Archaea</taxon>
        <taxon>Methanobacteriati</taxon>
        <taxon>Methanobacteriota</taxon>
        <taxon>Stenosarchaea group</taxon>
        <taxon>Halobacteria</taxon>
        <taxon>Halobacteriales</taxon>
        <taxon>Natronomonadaceae</taxon>
        <taxon>Halocatena</taxon>
    </lineage>
</organism>
<proteinExistence type="predicted"/>
<sequence>MDIAQQSSGSDEPISQSNWNDRGRAILIGFGLVVAAIVTGSLLSIAPITLGGTSFAAIVAVFVLSEAGYALVGWVYLRNWFSETVPIELPTFRQMWWVIVSTLVMLAIAMGVGVISTHTGIQLGRADQELIAGSQTMVLVMAVLSPILIAPAEEYLFRGVIQRRLAQSMHPRAAIFVASLLFVIPHAIGYLGGVQGILLLSVVPFLLAVLMGILYEKFDNLTVPILAHGFYNATLFGTTYFTGF</sequence>
<dbReference type="EMBL" id="JBHTAX010000001">
    <property type="protein sequence ID" value="MFC7188895.1"/>
    <property type="molecule type" value="Genomic_DNA"/>
</dbReference>
<evidence type="ECO:0000256" key="1">
    <source>
        <dbReference type="SAM" id="Phobius"/>
    </source>
</evidence>
<accession>A0ABD5YR36</accession>
<name>A0ABD5YR36_9EURY</name>
<keyword evidence="4" id="KW-1185">Reference proteome</keyword>
<dbReference type="InterPro" id="IPR052710">
    <property type="entry name" value="CAAX_protease"/>
</dbReference>